<reference evidence="2" key="1">
    <citation type="journal article" date="2019" name="Int. J. Syst. Evol. Microbiol.">
        <title>The Global Catalogue of Microorganisms (GCM) 10K type strain sequencing project: providing services to taxonomists for standard genome sequencing and annotation.</title>
        <authorList>
            <consortium name="The Broad Institute Genomics Platform"/>
            <consortium name="The Broad Institute Genome Sequencing Center for Infectious Disease"/>
            <person name="Wu L."/>
            <person name="Ma J."/>
        </authorList>
    </citation>
    <scope>NUCLEOTIDE SEQUENCE [LARGE SCALE GENOMIC DNA]</scope>
    <source>
        <strain evidence="2">CGMCC 4.7643</strain>
    </source>
</reference>
<evidence type="ECO:0000313" key="2">
    <source>
        <dbReference type="Proteomes" id="UP001597419"/>
    </source>
</evidence>
<proteinExistence type="predicted"/>
<name>A0ABW5GIC6_9PSEU</name>
<evidence type="ECO:0000313" key="1">
    <source>
        <dbReference type="EMBL" id="MFD2460584.1"/>
    </source>
</evidence>
<gene>
    <name evidence="1" type="ORF">ACFSYJ_18395</name>
</gene>
<dbReference type="Proteomes" id="UP001597419">
    <property type="component" value="Unassembled WGS sequence"/>
</dbReference>
<protein>
    <submittedName>
        <fullName evidence="1">Uncharacterized protein</fullName>
    </submittedName>
</protein>
<sequence length="121" mass="12905">MADRVEPLLDLRLWHPVVALGCQIDQVLLLSVEVAQFGGELLVEETAGSLLVLERRRDVRPDTGDEVEAEPDGGVVSLDGFLDVQDVEVRSATGAALLVSAEEVHVLGATGVDRALDDHPA</sequence>
<comment type="caution">
    <text evidence="1">The sequence shown here is derived from an EMBL/GenBank/DDBJ whole genome shotgun (WGS) entry which is preliminary data.</text>
</comment>
<dbReference type="EMBL" id="JBHUKU010000009">
    <property type="protein sequence ID" value="MFD2460584.1"/>
    <property type="molecule type" value="Genomic_DNA"/>
</dbReference>
<accession>A0ABW5GIC6</accession>
<dbReference type="RefSeq" id="WP_345393783.1">
    <property type="nucleotide sequence ID" value="NZ_BAABHG010000006.1"/>
</dbReference>
<organism evidence="1 2">
    <name type="scientific">Amycolatopsis samaneae</name>
    <dbReference type="NCBI Taxonomy" id="664691"/>
    <lineage>
        <taxon>Bacteria</taxon>
        <taxon>Bacillati</taxon>
        <taxon>Actinomycetota</taxon>
        <taxon>Actinomycetes</taxon>
        <taxon>Pseudonocardiales</taxon>
        <taxon>Pseudonocardiaceae</taxon>
        <taxon>Amycolatopsis</taxon>
    </lineage>
</organism>
<keyword evidence="2" id="KW-1185">Reference proteome</keyword>